<comment type="caution">
    <text evidence="6">The sequence shown here is derived from an EMBL/GenBank/DDBJ whole genome shotgun (WGS) entry which is preliminary data.</text>
</comment>
<evidence type="ECO:0000259" key="4">
    <source>
        <dbReference type="PROSITE" id="PS51077"/>
    </source>
</evidence>
<dbReference type="PROSITE" id="PS51077">
    <property type="entry name" value="HTH_ICLR"/>
    <property type="match status" value="1"/>
</dbReference>
<protein>
    <submittedName>
        <fullName evidence="6">ArcR family transcription regulator</fullName>
    </submittedName>
</protein>
<dbReference type="Gene3D" id="3.30.450.40">
    <property type="match status" value="1"/>
</dbReference>
<dbReference type="Proteomes" id="UP000007813">
    <property type="component" value="Unassembled WGS sequence"/>
</dbReference>
<dbReference type="InterPro" id="IPR050707">
    <property type="entry name" value="HTH_MetabolicPath_Reg"/>
</dbReference>
<keyword evidence="2" id="KW-0238">DNA-binding</keyword>
<dbReference type="EMBL" id="ALJD01000012">
    <property type="protein sequence ID" value="EJN57625.1"/>
    <property type="molecule type" value="Genomic_DNA"/>
</dbReference>
<keyword evidence="1" id="KW-0805">Transcription regulation</keyword>
<feature type="domain" description="HTH iclR-type" evidence="4">
    <location>
        <begin position="53"/>
        <end position="112"/>
    </location>
</feature>
<feature type="domain" description="IclR-ED" evidence="5">
    <location>
        <begin position="113"/>
        <end position="297"/>
    </location>
</feature>
<dbReference type="SUPFAM" id="SSF55781">
    <property type="entry name" value="GAF domain-like"/>
    <property type="match status" value="1"/>
</dbReference>
<reference evidence="6 7" key="1">
    <citation type="journal article" date="2012" name="J. Bacteriol.">
        <title>Draft Genome Sequence of the Extremely Halophilic Archaeon Halogranum salarium B-1T.</title>
        <authorList>
            <person name="Kim K.K."/>
            <person name="Lee K.C."/>
            <person name="Lee J.S."/>
        </authorList>
    </citation>
    <scope>NUCLEOTIDE SEQUENCE [LARGE SCALE GENOMIC DNA]</scope>
    <source>
        <strain evidence="6 7">B-1</strain>
    </source>
</reference>
<dbReference type="Pfam" id="PF09339">
    <property type="entry name" value="HTH_IclR"/>
    <property type="match status" value="1"/>
</dbReference>
<dbReference type="SUPFAM" id="SSF46785">
    <property type="entry name" value="Winged helix' DNA-binding domain"/>
    <property type="match status" value="1"/>
</dbReference>
<dbReference type="GO" id="GO:0003700">
    <property type="term" value="F:DNA-binding transcription factor activity"/>
    <property type="evidence" value="ECO:0007669"/>
    <property type="project" value="TreeGrafter"/>
</dbReference>
<evidence type="ECO:0000256" key="3">
    <source>
        <dbReference type="ARBA" id="ARBA00023163"/>
    </source>
</evidence>
<dbReference type="PANTHER" id="PTHR30136:SF35">
    <property type="entry name" value="HTH-TYPE TRANSCRIPTIONAL REGULATOR RV1719"/>
    <property type="match status" value="1"/>
</dbReference>
<gene>
    <name evidence="6" type="ORF">HSB1_39860</name>
</gene>
<dbReference type="InterPro" id="IPR029016">
    <property type="entry name" value="GAF-like_dom_sf"/>
</dbReference>
<dbReference type="GO" id="GO:0003677">
    <property type="term" value="F:DNA binding"/>
    <property type="evidence" value="ECO:0007669"/>
    <property type="project" value="UniProtKB-KW"/>
</dbReference>
<dbReference type="GO" id="GO:0045892">
    <property type="term" value="P:negative regulation of DNA-templated transcription"/>
    <property type="evidence" value="ECO:0007669"/>
    <property type="project" value="TreeGrafter"/>
</dbReference>
<dbReference type="Pfam" id="PF01614">
    <property type="entry name" value="IclR_C"/>
    <property type="match status" value="1"/>
</dbReference>
<dbReference type="Gene3D" id="1.10.10.10">
    <property type="entry name" value="Winged helix-like DNA-binding domain superfamily/Winged helix DNA-binding domain"/>
    <property type="match status" value="1"/>
</dbReference>
<proteinExistence type="predicted"/>
<dbReference type="PROSITE" id="PS51078">
    <property type="entry name" value="ICLR_ED"/>
    <property type="match status" value="1"/>
</dbReference>
<dbReference type="eggNOG" id="arCOG02798">
    <property type="taxonomic scope" value="Archaea"/>
</dbReference>
<dbReference type="InterPro" id="IPR036390">
    <property type="entry name" value="WH_DNA-bd_sf"/>
</dbReference>
<dbReference type="PATRIC" id="fig|1210908.3.peg.3764"/>
<keyword evidence="3" id="KW-0804">Transcription</keyword>
<dbReference type="SMART" id="SM00346">
    <property type="entry name" value="HTH_ICLR"/>
    <property type="match status" value="1"/>
</dbReference>
<evidence type="ECO:0000259" key="5">
    <source>
        <dbReference type="PROSITE" id="PS51078"/>
    </source>
</evidence>
<dbReference type="AlphaFoldDB" id="J2ZAD0"/>
<organism evidence="6 7">
    <name type="scientific">Halogranum salarium B-1</name>
    <dbReference type="NCBI Taxonomy" id="1210908"/>
    <lineage>
        <taxon>Archaea</taxon>
        <taxon>Methanobacteriati</taxon>
        <taxon>Methanobacteriota</taxon>
        <taxon>Stenosarchaea group</taxon>
        <taxon>Halobacteria</taxon>
        <taxon>Halobacteriales</taxon>
        <taxon>Haloferacaceae</taxon>
    </lineage>
</organism>
<dbReference type="InterPro" id="IPR014757">
    <property type="entry name" value="Tscrpt_reg_IclR_C"/>
</dbReference>
<evidence type="ECO:0000256" key="1">
    <source>
        <dbReference type="ARBA" id="ARBA00023015"/>
    </source>
</evidence>
<dbReference type="InterPro" id="IPR036388">
    <property type="entry name" value="WH-like_DNA-bd_sf"/>
</dbReference>
<sequence>MSFDKVTRTSRSSTDRFVESELVDSLKLTFCSLRQNAYQCALTADIMDAKHPVQTTEKTLALIEQLIEGGPYGVTELSHELDMGKSAVHNHLTTLQSHGYVLKTDGEYQLGLKFLEIGGQIRKSMEFYEVAEPEVKALAAETGELANLLVEEQGMGVYLMRAKGDDAVDLDTYAGLRTNLHTTALGKVILANLPKSRVEAIIDHRGLETKTPKSVGTRDELFDALDDVRERGYAIDDGERLEGLRCLAAPVKASSGAVLGAISVSAPASRVSDEDLHGNLSERVLSAANVVELNINY</sequence>
<evidence type="ECO:0000313" key="7">
    <source>
        <dbReference type="Proteomes" id="UP000007813"/>
    </source>
</evidence>
<evidence type="ECO:0000313" key="6">
    <source>
        <dbReference type="EMBL" id="EJN57625.1"/>
    </source>
</evidence>
<evidence type="ECO:0000256" key="2">
    <source>
        <dbReference type="ARBA" id="ARBA00023125"/>
    </source>
</evidence>
<accession>J2ZAD0</accession>
<dbReference type="InterPro" id="IPR005471">
    <property type="entry name" value="Tscrpt_reg_IclR_N"/>
</dbReference>
<name>J2ZAD0_9EURY</name>
<dbReference type="PANTHER" id="PTHR30136">
    <property type="entry name" value="HELIX-TURN-HELIX TRANSCRIPTIONAL REGULATOR, ICLR FAMILY"/>
    <property type="match status" value="1"/>
</dbReference>